<dbReference type="InterPro" id="IPR001258">
    <property type="entry name" value="NHL_repeat"/>
</dbReference>
<dbReference type="Pfam" id="PF01436">
    <property type="entry name" value="NHL"/>
    <property type="match status" value="1"/>
</dbReference>
<keyword evidence="1" id="KW-0677">Repeat</keyword>
<accession>A0ABY9C848</accession>
<keyword evidence="3" id="KW-1185">Reference proteome</keyword>
<dbReference type="Proteomes" id="UP001227230">
    <property type="component" value="Chromosome 7"/>
</dbReference>
<protein>
    <recommendedName>
        <fullName evidence="4">NHL repeat-containing protein 2</fullName>
    </recommendedName>
</protein>
<organism evidence="2 3">
    <name type="scientific">Vitis vinifera</name>
    <name type="common">Grape</name>
    <dbReference type="NCBI Taxonomy" id="29760"/>
    <lineage>
        <taxon>Eukaryota</taxon>
        <taxon>Viridiplantae</taxon>
        <taxon>Streptophyta</taxon>
        <taxon>Embryophyta</taxon>
        <taxon>Tracheophyta</taxon>
        <taxon>Spermatophyta</taxon>
        <taxon>Magnoliopsida</taxon>
        <taxon>eudicotyledons</taxon>
        <taxon>Gunneridae</taxon>
        <taxon>Pentapetalae</taxon>
        <taxon>rosids</taxon>
        <taxon>Vitales</taxon>
        <taxon>Vitaceae</taxon>
        <taxon>Viteae</taxon>
        <taxon>Vitis</taxon>
    </lineage>
</organism>
<sequence>MALMLRRFRQIPRVLPCIFSGVHYQRSEQPINPFSTPLPHAWKKVNGGLVDRGCQAYRFSTISELSHESCPEVEILPYIESAFDSLEGPSHCWLNKVEESKNFSKRDRIFLVLAGVFCEDSLMLGFDSVVMFEKLKSLQQRYPLLHVMGFLSGCSSFSGADKSHLLQIIMKEYITFPILLSNKDFSEMAGGACYILFKEFRSPLIYHEKDVDVGTLNKAVEELYTQDKGESATLQNWKSNGLKQSDSTKEPYVGSLQNLLLYYPGCISVDESGNRLFLSDSNHHRIIIFSGNGKILDCIGSAPGFEDGEFESAKLARPAASFYHADEDCLYFVDSENHAIRRADMGTRVLETLYPPCNTNKKKNGLWSWIVNKLGMEKDADTKPAEFDSGLLMFPWHLIKLVDGDLFIINRSFETLWIMALASGEIKEVVRGIPKVLEICGEMIMEKLAVLNKMPHDWLQQQVDSNFSLEGIPYAGLMSSLATFQDDIVICDTVAQRILRLNGESGDFTNLEFSNFGILGLPYWFSFPLERVCAVGNLIRGANADHFQSFSFLPGKINIQLMVEIPEDTELVEPLQDGCIWRLARGAAAVVSGVEDLVASSAKVGVAQQWYDELDNLAFFTPEPESDAEEENTTLDTPFQEEKVRIDCAVNTSPGTSEVIVYAALYLKLKRNPNSQERNPEKNAARILNILEPEKSGKITRESCIQFLSKWNEDVEDLIFMKPLHVRIGLESLSHPKAENAKETVLTETSIQVNVFL</sequence>
<dbReference type="PANTHER" id="PTHR46388:SF3">
    <property type="entry name" value="DUF1618 DOMAIN-CONTAINING PROTEIN"/>
    <property type="match status" value="1"/>
</dbReference>
<proteinExistence type="predicted"/>
<reference evidence="2 3" key="1">
    <citation type="journal article" date="2023" name="Hortic Res">
        <title>The complete reference genome for grapevine (Vitis vinifera L.) genetics and breeding.</title>
        <authorList>
            <person name="Shi X."/>
            <person name="Cao S."/>
            <person name="Wang X."/>
            <person name="Huang S."/>
            <person name="Wang Y."/>
            <person name="Liu Z."/>
            <person name="Liu W."/>
            <person name="Leng X."/>
            <person name="Peng Y."/>
            <person name="Wang N."/>
            <person name="Wang Y."/>
            <person name="Ma Z."/>
            <person name="Xu X."/>
            <person name="Zhang F."/>
            <person name="Xue H."/>
            <person name="Zhong H."/>
            <person name="Wang Y."/>
            <person name="Zhang K."/>
            <person name="Velt A."/>
            <person name="Avia K."/>
            <person name="Holtgrawe D."/>
            <person name="Grimplet J."/>
            <person name="Matus J.T."/>
            <person name="Ware D."/>
            <person name="Wu X."/>
            <person name="Wang H."/>
            <person name="Liu C."/>
            <person name="Fang Y."/>
            <person name="Rustenholz C."/>
            <person name="Cheng Z."/>
            <person name="Xiao H."/>
            <person name="Zhou Y."/>
        </authorList>
    </citation>
    <scope>NUCLEOTIDE SEQUENCE [LARGE SCALE GENOMIC DNA]</scope>
    <source>
        <strain evidence="3">cv. Pinot noir / PN40024</strain>
        <tissue evidence="2">Leaf</tissue>
    </source>
</reference>
<dbReference type="SUPFAM" id="SSF63825">
    <property type="entry name" value="YWTD domain"/>
    <property type="match status" value="1"/>
</dbReference>
<dbReference type="Gene3D" id="2.120.10.30">
    <property type="entry name" value="TolB, C-terminal domain"/>
    <property type="match status" value="1"/>
</dbReference>
<evidence type="ECO:0000256" key="1">
    <source>
        <dbReference type="ARBA" id="ARBA00022737"/>
    </source>
</evidence>
<dbReference type="EMBL" id="CP126654">
    <property type="protein sequence ID" value="WJZ90982.1"/>
    <property type="molecule type" value="Genomic_DNA"/>
</dbReference>
<dbReference type="PANTHER" id="PTHR46388">
    <property type="entry name" value="NHL REPEAT-CONTAINING PROTEIN 2"/>
    <property type="match status" value="1"/>
</dbReference>
<evidence type="ECO:0008006" key="4">
    <source>
        <dbReference type="Google" id="ProtNLM"/>
    </source>
</evidence>
<evidence type="ECO:0000313" key="2">
    <source>
        <dbReference type="EMBL" id="WJZ90982.1"/>
    </source>
</evidence>
<name>A0ABY9C848_VITVI</name>
<evidence type="ECO:0000313" key="3">
    <source>
        <dbReference type="Proteomes" id="UP001227230"/>
    </source>
</evidence>
<gene>
    <name evidence="2" type="ORF">VitviT2T_010095</name>
</gene>
<dbReference type="InterPro" id="IPR011042">
    <property type="entry name" value="6-blade_b-propeller_TolB-like"/>
</dbReference>